<evidence type="ECO:0000313" key="3">
    <source>
        <dbReference type="EMBL" id="CAD8462480.1"/>
    </source>
</evidence>
<feature type="compositionally biased region" description="Acidic residues" evidence="1">
    <location>
        <begin position="196"/>
        <end position="207"/>
    </location>
</feature>
<keyword evidence="2" id="KW-0472">Membrane</keyword>
<keyword evidence="2" id="KW-1133">Transmembrane helix</keyword>
<name>A0A6T6YI77_9EUKA</name>
<gene>
    <name evidence="3" type="ORF">LAMO00422_LOCUS21440</name>
    <name evidence="4" type="ORF">LAMO00422_LOCUS21441</name>
</gene>
<accession>A0A6T6YI77</accession>
<sequence length="217" mass="25174">MHRHGRVFFVRKRSKYAVMVGIIMAAMGLMVRFRKTGGLEGGAVQTRRTGDTTIGHGGLVVLRLRGGGKVKSHSQHNMRKKLNRGGYRTDPEARGNEKRGRRYIDIESHECRVEHKNNRFSRRRNTEFMEHIEQVLESNAVDQDKKSKRTTAKRMRKNSKHAKIEYLFSDDEPEEDRVSDRELLIRAADQMMEEALTQDEQDSEEDTERQMETEATA</sequence>
<evidence type="ECO:0000256" key="2">
    <source>
        <dbReference type="SAM" id="Phobius"/>
    </source>
</evidence>
<feature type="transmembrane region" description="Helical" evidence="2">
    <location>
        <begin position="16"/>
        <end position="33"/>
    </location>
</feature>
<dbReference type="AlphaFoldDB" id="A0A6T6YI77"/>
<organism evidence="3">
    <name type="scientific">Amorphochlora amoebiformis</name>
    <dbReference type="NCBI Taxonomy" id="1561963"/>
    <lineage>
        <taxon>Eukaryota</taxon>
        <taxon>Sar</taxon>
        <taxon>Rhizaria</taxon>
        <taxon>Cercozoa</taxon>
        <taxon>Chlorarachniophyceae</taxon>
        <taxon>Amorphochlora</taxon>
    </lineage>
</organism>
<dbReference type="EMBL" id="HBEM01031480">
    <property type="protein sequence ID" value="CAD8462481.1"/>
    <property type="molecule type" value="Transcribed_RNA"/>
</dbReference>
<keyword evidence="2" id="KW-0812">Transmembrane</keyword>
<dbReference type="EMBL" id="HBEM01031479">
    <property type="protein sequence ID" value="CAD8462480.1"/>
    <property type="molecule type" value="Transcribed_RNA"/>
</dbReference>
<proteinExistence type="predicted"/>
<protein>
    <recommendedName>
        <fullName evidence="5">Transmembrane protein</fullName>
    </recommendedName>
</protein>
<evidence type="ECO:0000256" key="1">
    <source>
        <dbReference type="SAM" id="MobiDB-lite"/>
    </source>
</evidence>
<reference evidence="3" key="1">
    <citation type="submission" date="2021-01" db="EMBL/GenBank/DDBJ databases">
        <authorList>
            <person name="Corre E."/>
            <person name="Pelletier E."/>
            <person name="Niang G."/>
            <person name="Scheremetjew M."/>
            <person name="Finn R."/>
            <person name="Kale V."/>
            <person name="Holt S."/>
            <person name="Cochrane G."/>
            <person name="Meng A."/>
            <person name="Brown T."/>
            <person name="Cohen L."/>
        </authorList>
    </citation>
    <scope>NUCLEOTIDE SEQUENCE</scope>
    <source>
        <strain evidence="3">CCMP2058</strain>
    </source>
</reference>
<feature type="region of interest" description="Disordered" evidence="1">
    <location>
        <begin position="188"/>
        <end position="217"/>
    </location>
</feature>
<evidence type="ECO:0000313" key="4">
    <source>
        <dbReference type="EMBL" id="CAD8462481.1"/>
    </source>
</evidence>
<feature type="compositionally biased region" description="Basic and acidic residues" evidence="1">
    <location>
        <begin position="208"/>
        <end position="217"/>
    </location>
</feature>
<evidence type="ECO:0008006" key="5">
    <source>
        <dbReference type="Google" id="ProtNLM"/>
    </source>
</evidence>